<reference evidence="2 3" key="1">
    <citation type="submission" date="2024-01" db="EMBL/GenBank/DDBJ databases">
        <title>The genomes of 5 underutilized Papilionoideae crops provide insights into root nodulation and disease resistanc.</title>
        <authorList>
            <person name="Jiang F."/>
        </authorList>
    </citation>
    <scope>NUCLEOTIDE SEQUENCE [LARGE SCALE GENOMIC DNA]</scope>
    <source>
        <strain evidence="2">LVBAO_FW01</strain>
        <tissue evidence="2">Leaves</tissue>
    </source>
</reference>
<keyword evidence="1" id="KW-0732">Signal</keyword>
<evidence type="ECO:0000256" key="1">
    <source>
        <dbReference type="SAM" id="SignalP"/>
    </source>
</evidence>
<sequence length="198" mass="22731">MIRLLLLLLGKFLILIMQKLGILNVNMGGAEPVRGTCRPELTFSLGDSLRDGVEGWEIELSSYPKFSPRLIYSPVLSNDQRRVLGAWYKDFQPIRIGKYSEVFRCICHSSQQQFAIEAIPISPWKKEKIEFHVELQESQAIFYLCSKDMVKIANLRMARAVDDPPSPPYSHDKYSPFIRFLNSPPAPPIVQPQLMYDQ</sequence>
<feature type="signal peptide" evidence="1">
    <location>
        <begin position="1"/>
        <end position="21"/>
    </location>
</feature>
<name>A0AAN9PNK8_CANGL</name>
<accession>A0AAN9PNK8</accession>
<protein>
    <submittedName>
        <fullName evidence="2">Uncharacterized protein</fullName>
    </submittedName>
</protein>
<organism evidence="2 3">
    <name type="scientific">Canavalia gladiata</name>
    <name type="common">Sword bean</name>
    <name type="synonym">Dolichos gladiatus</name>
    <dbReference type="NCBI Taxonomy" id="3824"/>
    <lineage>
        <taxon>Eukaryota</taxon>
        <taxon>Viridiplantae</taxon>
        <taxon>Streptophyta</taxon>
        <taxon>Embryophyta</taxon>
        <taxon>Tracheophyta</taxon>
        <taxon>Spermatophyta</taxon>
        <taxon>Magnoliopsida</taxon>
        <taxon>eudicotyledons</taxon>
        <taxon>Gunneridae</taxon>
        <taxon>Pentapetalae</taxon>
        <taxon>rosids</taxon>
        <taxon>fabids</taxon>
        <taxon>Fabales</taxon>
        <taxon>Fabaceae</taxon>
        <taxon>Papilionoideae</taxon>
        <taxon>50 kb inversion clade</taxon>
        <taxon>NPAAA clade</taxon>
        <taxon>indigoferoid/millettioid clade</taxon>
        <taxon>Phaseoleae</taxon>
        <taxon>Canavalia</taxon>
    </lineage>
</organism>
<dbReference type="Proteomes" id="UP001367508">
    <property type="component" value="Unassembled WGS sequence"/>
</dbReference>
<proteinExistence type="predicted"/>
<dbReference type="AlphaFoldDB" id="A0AAN9PNK8"/>
<evidence type="ECO:0000313" key="2">
    <source>
        <dbReference type="EMBL" id="KAK7306275.1"/>
    </source>
</evidence>
<feature type="chain" id="PRO_5042831183" evidence="1">
    <location>
        <begin position="22"/>
        <end position="198"/>
    </location>
</feature>
<keyword evidence="3" id="KW-1185">Reference proteome</keyword>
<evidence type="ECO:0000313" key="3">
    <source>
        <dbReference type="Proteomes" id="UP001367508"/>
    </source>
</evidence>
<dbReference type="EMBL" id="JAYMYQ010000011">
    <property type="protein sequence ID" value="KAK7306275.1"/>
    <property type="molecule type" value="Genomic_DNA"/>
</dbReference>
<comment type="caution">
    <text evidence="2">The sequence shown here is derived from an EMBL/GenBank/DDBJ whole genome shotgun (WGS) entry which is preliminary data.</text>
</comment>
<gene>
    <name evidence="2" type="ORF">VNO77_44201</name>
</gene>